<name>Q653E8_ORYSJ</name>
<proteinExistence type="predicted"/>
<reference evidence="5" key="4">
    <citation type="journal article" date="2008" name="Nucleic Acids Res.">
        <title>The rice annotation project database (RAP-DB): 2008 update.</title>
        <authorList>
            <consortium name="The rice annotation project (RAP)"/>
        </authorList>
    </citation>
    <scope>GENOME REANNOTATION</scope>
    <source>
        <strain evidence="5">cv. Nipponbare</strain>
    </source>
</reference>
<reference evidence="5" key="3">
    <citation type="journal article" date="2005" name="Nature">
        <title>The map-based sequence of the rice genome.</title>
        <authorList>
            <consortium name="International rice genome sequencing project (IRGSP)"/>
            <person name="Matsumoto T."/>
            <person name="Wu J."/>
            <person name="Kanamori H."/>
            <person name="Katayose Y."/>
            <person name="Fujisawa M."/>
            <person name="Namiki N."/>
            <person name="Mizuno H."/>
            <person name="Yamamoto K."/>
            <person name="Antonio B.A."/>
            <person name="Baba T."/>
            <person name="Sakata K."/>
            <person name="Nagamura Y."/>
            <person name="Aoki H."/>
            <person name="Arikawa K."/>
            <person name="Arita K."/>
            <person name="Bito T."/>
            <person name="Chiden Y."/>
            <person name="Fujitsuka N."/>
            <person name="Fukunaka R."/>
            <person name="Hamada M."/>
            <person name="Harada C."/>
            <person name="Hayashi A."/>
            <person name="Hijishita S."/>
            <person name="Honda M."/>
            <person name="Hosokawa S."/>
            <person name="Ichikawa Y."/>
            <person name="Idonuma A."/>
            <person name="Iijima M."/>
            <person name="Ikeda M."/>
            <person name="Ikeno M."/>
            <person name="Ito K."/>
            <person name="Ito S."/>
            <person name="Ito T."/>
            <person name="Ito Y."/>
            <person name="Ito Y."/>
            <person name="Iwabuchi A."/>
            <person name="Kamiya K."/>
            <person name="Karasawa W."/>
            <person name="Kurita K."/>
            <person name="Katagiri S."/>
            <person name="Kikuta A."/>
            <person name="Kobayashi H."/>
            <person name="Kobayashi N."/>
            <person name="Machita K."/>
            <person name="Maehara T."/>
            <person name="Masukawa M."/>
            <person name="Mizubayashi T."/>
            <person name="Mukai Y."/>
            <person name="Nagasaki H."/>
            <person name="Nagata Y."/>
            <person name="Naito S."/>
            <person name="Nakashima M."/>
            <person name="Nakama Y."/>
            <person name="Nakamichi Y."/>
            <person name="Nakamura M."/>
            <person name="Meguro A."/>
            <person name="Negishi M."/>
            <person name="Ohta I."/>
            <person name="Ohta T."/>
            <person name="Okamoto M."/>
            <person name="Ono N."/>
            <person name="Saji S."/>
            <person name="Sakaguchi M."/>
            <person name="Sakai K."/>
            <person name="Shibata M."/>
            <person name="Shimokawa T."/>
            <person name="Song J."/>
            <person name="Takazaki Y."/>
            <person name="Terasawa K."/>
            <person name="Tsugane M."/>
            <person name="Tsuji K."/>
            <person name="Ueda S."/>
            <person name="Waki K."/>
            <person name="Yamagata H."/>
            <person name="Yamamoto M."/>
            <person name="Yamamoto S."/>
            <person name="Yamane H."/>
            <person name="Yoshiki S."/>
            <person name="Yoshihara R."/>
            <person name="Yukawa K."/>
            <person name="Zhong H."/>
            <person name="Yano M."/>
            <person name="Yuan Q."/>
            <person name="Ouyang S."/>
            <person name="Liu J."/>
            <person name="Jones K.M."/>
            <person name="Gansberger K."/>
            <person name="Moffat K."/>
            <person name="Hill J."/>
            <person name="Bera J."/>
            <person name="Fadrosh D."/>
            <person name="Jin S."/>
            <person name="Johri S."/>
            <person name="Kim M."/>
            <person name="Overton L."/>
            <person name="Reardon M."/>
            <person name="Tsitrin T."/>
            <person name="Vuong H."/>
            <person name="Weaver B."/>
            <person name="Ciecko A."/>
            <person name="Tallon L."/>
            <person name="Jackson J."/>
            <person name="Pai G."/>
            <person name="Aken S.V."/>
            <person name="Utterback T."/>
            <person name="Reidmuller S."/>
            <person name="Feldblyum T."/>
            <person name="Hsiao J."/>
            <person name="Zismann V."/>
            <person name="Iobst S."/>
            <person name="de Vazeille A.R."/>
            <person name="Buell C.R."/>
            <person name="Ying K."/>
            <person name="Li Y."/>
            <person name="Lu T."/>
            <person name="Huang Y."/>
            <person name="Zhao Q."/>
            <person name="Feng Q."/>
            <person name="Zhang L."/>
            <person name="Zhu J."/>
            <person name="Weng Q."/>
            <person name="Mu J."/>
            <person name="Lu Y."/>
            <person name="Fan D."/>
            <person name="Liu Y."/>
            <person name="Guan J."/>
            <person name="Zhang Y."/>
            <person name="Yu S."/>
            <person name="Liu X."/>
            <person name="Zhang Y."/>
            <person name="Hong G."/>
            <person name="Han B."/>
            <person name="Choisne N."/>
            <person name="Demange N."/>
            <person name="Orjeda G."/>
            <person name="Samain S."/>
            <person name="Cattolico L."/>
            <person name="Pelletier E."/>
            <person name="Couloux A."/>
            <person name="Segurens B."/>
            <person name="Wincker P."/>
            <person name="D'Hont A."/>
            <person name="Scarpelli C."/>
            <person name="Weissenbach J."/>
            <person name="Salanoubat M."/>
            <person name="Quetier F."/>
            <person name="Yu Y."/>
            <person name="Kim H.R."/>
            <person name="Rambo T."/>
            <person name="Currie J."/>
            <person name="Collura K."/>
            <person name="Luo M."/>
            <person name="Yang T."/>
            <person name="Ammiraju J.S.S."/>
            <person name="Engler F."/>
            <person name="Soderlund C."/>
            <person name="Wing R.A."/>
            <person name="Palmer L.E."/>
            <person name="de la Bastide M."/>
            <person name="Spiegel L."/>
            <person name="Nascimento L."/>
            <person name="Zutavern T."/>
            <person name="O'Shaughnessy A."/>
            <person name="Dike S."/>
            <person name="Dedhia N."/>
            <person name="Preston R."/>
            <person name="Balija V."/>
            <person name="McCombie W.R."/>
            <person name="Chow T."/>
            <person name="Chen H."/>
            <person name="Chung M."/>
            <person name="Chen C."/>
            <person name="Shaw J."/>
            <person name="Wu H."/>
            <person name="Hsiao K."/>
            <person name="Chao Y."/>
            <person name="Chu M."/>
            <person name="Cheng C."/>
            <person name="Hour A."/>
            <person name="Lee P."/>
            <person name="Lin S."/>
            <person name="Lin Y."/>
            <person name="Liou J."/>
            <person name="Liu S."/>
            <person name="Hsing Y."/>
            <person name="Raghuvanshi S."/>
            <person name="Mohanty A."/>
            <person name="Bharti A.K."/>
            <person name="Gaur A."/>
            <person name="Gupta V."/>
            <person name="Kumar D."/>
            <person name="Ravi V."/>
            <person name="Vij S."/>
            <person name="Kapur A."/>
            <person name="Khurana P."/>
            <person name="Khurana P."/>
            <person name="Khurana J.P."/>
            <person name="Tyagi A.K."/>
            <person name="Gaikwad K."/>
            <person name="Singh A."/>
            <person name="Dalal V."/>
            <person name="Srivastava S."/>
            <person name="Dixit A."/>
            <person name="Pal A.K."/>
            <person name="Ghazi I.A."/>
            <person name="Yadav M."/>
            <person name="Pandit A."/>
            <person name="Bhargava A."/>
            <person name="Sureshbabu K."/>
            <person name="Batra K."/>
            <person name="Sharma T.R."/>
            <person name="Mohapatra T."/>
            <person name="Singh N.K."/>
            <person name="Messing J."/>
            <person name="Nelson A.B."/>
            <person name="Fuks G."/>
            <person name="Kavchok S."/>
            <person name="Keizer G."/>
            <person name="Linton E."/>
            <person name="Llaca V."/>
            <person name="Song R."/>
            <person name="Tanyolac B."/>
            <person name="Young S."/>
            <person name="Ho-Il K."/>
            <person name="Hahn J.H."/>
            <person name="Sangsakoo G."/>
            <person name="Vanavichit A."/>
            <person name="de Mattos Luiz.A.T."/>
            <person name="Zimmer P.D."/>
            <person name="Malone G."/>
            <person name="Dellagostin O."/>
            <person name="de Oliveira A.C."/>
            <person name="Bevan M."/>
            <person name="Bancroft I."/>
            <person name="Minx P."/>
            <person name="Cordum H."/>
            <person name="Wilson R."/>
            <person name="Cheng Z."/>
            <person name="Jin W."/>
            <person name="Jiang J."/>
            <person name="Leong S.A."/>
            <person name="Iwama H."/>
            <person name="Gojobori T."/>
            <person name="Itoh T."/>
            <person name="Niimura Y."/>
            <person name="Fujii Y."/>
            <person name="Habara T."/>
            <person name="Sakai H."/>
            <person name="Sato Y."/>
            <person name="Wilson G."/>
            <person name="Kumar K."/>
            <person name="McCouch S."/>
            <person name="Juretic N."/>
            <person name="Hoen D."/>
            <person name="Wright S."/>
            <person name="Bruskiewich R."/>
            <person name="Bureau T."/>
            <person name="Miyao A."/>
            <person name="Hirochika H."/>
            <person name="Nishikawa T."/>
            <person name="Kadowaki K."/>
            <person name="Sugiura M."/>
            <person name="Burr B."/>
            <person name="Sasaki T."/>
        </authorList>
    </citation>
    <scope>NUCLEOTIDE SEQUENCE [LARGE SCALE GENOMIC DNA]</scope>
    <source>
        <strain evidence="5">cv. Nipponbare</strain>
    </source>
</reference>
<reference evidence="4" key="2">
    <citation type="submission" date="2002-06" db="EMBL/GenBank/DDBJ databases">
        <title>Oryza sativa nipponbare(GA3) genomic DNA, chromosome 6, PAC clone:P0623A10.</title>
        <authorList>
            <person name="Sasaki T."/>
            <person name="Matsumoto T."/>
            <person name="Katayose Y."/>
        </authorList>
    </citation>
    <scope>NUCLEOTIDE SEQUENCE</scope>
</reference>
<protein>
    <recommendedName>
        <fullName evidence="6">FHA domain-containing protein</fullName>
    </recommendedName>
</protein>
<accession>Q653E8</accession>
<evidence type="ECO:0000256" key="1">
    <source>
        <dbReference type="SAM" id="MobiDB-lite"/>
    </source>
</evidence>
<feature type="compositionally biased region" description="Basic and acidic residues" evidence="1">
    <location>
        <begin position="136"/>
        <end position="150"/>
    </location>
</feature>
<dbReference type="EMBL" id="AP005395">
    <property type="protein sequence ID" value="BAD46069.1"/>
    <property type="molecule type" value="Genomic_DNA"/>
</dbReference>
<evidence type="ECO:0000313" key="3">
    <source>
        <dbReference type="EMBL" id="BAD45613.1"/>
    </source>
</evidence>
<dbReference type="AlphaFoldDB" id="Q653E8"/>
<evidence type="ECO:0000313" key="4">
    <source>
        <dbReference type="EMBL" id="BAD46069.1"/>
    </source>
</evidence>
<dbReference type="EMBL" id="AP003935">
    <property type="protein sequence ID" value="BAD45613.1"/>
    <property type="molecule type" value="Genomic_DNA"/>
</dbReference>
<reference evidence="3" key="1">
    <citation type="submission" date="2001-07" db="EMBL/GenBank/DDBJ databases">
        <title>Oryza sativa nipponbare(GA3) genomic DNA, chromosome 6, PAC clone:P0661G04.</title>
        <authorList>
            <person name="Sasaki T."/>
            <person name="Matsumoto T."/>
            <person name="Yamamoto K."/>
        </authorList>
    </citation>
    <scope>NUCLEOTIDE SEQUENCE</scope>
</reference>
<sequence length="150" mass="16319">MERSSSKPVIALVLLVVCIVSCFEVVTAQYDGSSSNGAAATGPMAAVVIDDPDVSRVHSEIVFRTKDIKLAILHPWRYSIASPRVVARRFSSFATLPPQTTPVSYPVGNLVGAREGNYRCIAKILSRGHNSCSSSRQRERNRREEEGEGG</sequence>
<evidence type="ECO:0000256" key="2">
    <source>
        <dbReference type="SAM" id="SignalP"/>
    </source>
</evidence>
<organism evidence="4 5">
    <name type="scientific">Oryza sativa subsp. japonica</name>
    <name type="common">Rice</name>
    <dbReference type="NCBI Taxonomy" id="39947"/>
    <lineage>
        <taxon>Eukaryota</taxon>
        <taxon>Viridiplantae</taxon>
        <taxon>Streptophyta</taxon>
        <taxon>Embryophyta</taxon>
        <taxon>Tracheophyta</taxon>
        <taxon>Spermatophyta</taxon>
        <taxon>Magnoliopsida</taxon>
        <taxon>Liliopsida</taxon>
        <taxon>Poales</taxon>
        <taxon>Poaceae</taxon>
        <taxon>BOP clade</taxon>
        <taxon>Oryzoideae</taxon>
        <taxon>Oryzeae</taxon>
        <taxon>Oryzinae</taxon>
        <taxon>Oryza</taxon>
        <taxon>Oryza sativa</taxon>
    </lineage>
</organism>
<feature type="region of interest" description="Disordered" evidence="1">
    <location>
        <begin position="131"/>
        <end position="150"/>
    </location>
</feature>
<evidence type="ECO:0008006" key="6">
    <source>
        <dbReference type="Google" id="ProtNLM"/>
    </source>
</evidence>
<dbReference type="Proteomes" id="UP000000763">
    <property type="component" value="Chromosome 6"/>
</dbReference>
<feature type="chain" id="PRO_5010141208" description="FHA domain-containing protein" evidence="2">
    <location>
        <begin position="29"/>
        <end position="150"/>
    </location>
</feature>
<evidence type="ECO:0000313" key="5">
    <source>
        <dbReference type="Proteomes" id="UP000000763"/>
    </source>
</evidence>
<gene>
    <name evidence="4" type="ORF">P0623A10.43</name>
    <name evidence="3" type="ORF">P0661G04.16</name>
</gene>
<feature type="signal peptide" evidence="2">
    <location>
        <begin position="1"/>
        <end position="28"/>
    </location>
</feature>
<keyword evidence="2" id="KW-0732">Signal</keyword>